<keyword evidence="3" id="KW-1185">Reference proteome</keyword>
<organism evidence="2 3">
    <name type="scientific">Cuscuta epithymum</name>
    <dbReference type="NCBI Taxonomy" id="186058"/>
    <lineage>
        <taxon>Eukaryota</taxon>
        <taxon>Viridiplantae</taxon>
        <taxon>Streptophyta</taxon>
        <taxon>Embryophyta</taxon>
        <taxon>Tracheophyta</taxon>
        <taxon>Spermatophyta</taxon>
        <taxon>Magnoliopsida</taxon>
        <taxon>eudicotyledons</taxon>
        <taxon>Gunneridae</taxon>
        <taxon>Pentapetalae</taxon>
        <taxon>asterids</taxon>
        <taxon>lamiids</taxon>
        <taxon>Solanales</taxon>
        <taxon>Convolvulaceae</taxon>
        <taxon>Cuscuteae</taxon>
        <taxon>Cuscuta</taxon>
        <taxon>Cuscuta subgen. Cuscuta</taxon>
    </lineage>
</organism>
<dbReference type="PANTHER" id="PTHR34222:SF94">
    <property type="entry name" value="CCHC-TYPE DOMAIN-CONTAINING PROTEIN"/>
    <property type="match status" value="1"/>
</dbReference>
<dbReference type="Proteomes" id="UP001152523">
    <property type="component" value="Unassembled WGS sequence"/>
</dbReference>
<reference evidence="2" key="1">
    <citation type="submission" date="2022-07" db="EMBL/GenBank/DDBJ databases">
        <authorList>
            <person name="Macas J."/>
            <person name="Novak P."/>
            <person name="Neumann P."/>
        </authorList>
    </citation>
    <scope>NUCLEOTIDE SEQUENCE</scope>
</reference>
<gene>
    <name evidence="2" type="ORF">CEPIT_LOCUS9340</name>
</gene>
<comment type="caution">
    <text evidence="2">The sequence shown here is derived from an EMBL/GenBank/DDBJ whole genome shotgun (WGS) entry which is preliminary data.</text>
</comment>
<name>A0AAV0CXP3_9ASTE</name>
<feature type="compositionally biased region" description="Low complexity" evidence="1">
    <location>
        <begin position="140"/>
        <end position="154"/>
    </location>
</feature>
<protein>
    <submittedName>
        <fullName evidence="2">Uncharacterized protein</fullName>
    </submittedName>
</protein>
<dbReference type="PANTHER" id="PTHR34222">
    <property type="entry name" value="GAG_PRE-INTEGRS DOMAIN-CONTAINING PROTEIN"/>
    <property type="match status" value="1"/>
</dbReference>
<accession>A0AAV0CXP3</accession>
<proteinExistence type="predicted"/>
<sequence>MKRSRTLLSVLMGLYTDFYGQVRSQLLTQTPLPTLNRAYQQVTQEERVRGITQVKDDKPNVVGFAARPEGRGKGKMAKPDKSDMICTYCHLSGHDVAHCFELVGYPKWWGDRPRAAVKQVKSGFANQGMSMMHSQSGTLKAHAAKAGSSGAKGFDGAKGTEDKDNSPTPIPGFTLD</sequence>
<dbReference type="AlphaFoldDB" id="A0AAV0CXP3"/>
<evidence type="ECO:0000256" key="1">
    <source>
        <dbReference type="SAM" id="MobiDB-lite"/>
    </source>
</evidence>
<evidence type="ECO:0000313" key="2">
    <source>
        <dbReference type="EMBL" id="CAH9085523.1"/>
    </source>
</evidence>
<evidence type="ECO:0000313" key="3">
    <source>
        <dbReference type="Proteomes" id="UP001152523"/>
    </source>
</evidence>
<dbReference type="EMBL" id="CAMAPF010000051">
    <property type="protein sequence ID" value="CAH9085523.1"/>
    <property type="molecule type" value="Genomic_DNA"/>
</dbReference>
<feature type="region of interest" description="Disordered" evidence="1">
    <location>
        <begin position="139"/>
        <end position="176"/>
    </location>
</feature>